<gene>
    <name evidence="2" type="ORF">TNIN_86321</name>
</gene>
<dbReference type="InterPro" id="IPR038213">
    <property type="entry name" value="IFI6/IFI27-like_sf"/>
</dbReference>
<dbReference type="Gene3D" id="6.10.110.10">
    <property type="match status" value="1"/>
</dbReference>
<dbReference type="EMBL" id="BMAV01019837">
    <property type="protein sequence ID" value="GFY73109.1"/>
    <property type="molecule type" value="Genomic_DNA"/>
</dbReference>
<dbReference type="Proteomes" id="UP000886998">
    <property type="component" value="Unassembled WGS sequence"/>
</dbReference>
<proteinExistence type="predicted"/>
<keyword evidence="3" id="KW-1185">Reference proteome</keyword>
<sequence length="147" mass="16734">MLILFLIHHSTSFETILLPSALLHSTGLPERESFATVLFAIVFLWFLGSSPKACIRFLLLPGFLLRTYGLNLAVCIIILLYTRGLLRNLGFTPDGIRNDSYASRWQNEIPSVRACSLFTICQRIASFGWKLDILLIFFLLLIAYIHK</sequence>
<protein>
    <submittedName>
        <fullName evidence="2">Uncharacterized protein</fullName>
    </submittedName>
</protein>
<keyword evidence="1" id="KW-0472">Membrane</keyword>
<organism evidence="2 3">
    <name type="scientific">Trichonephila inaurata madagascariensis</name>
    <dbReference type="NCBI Taxonomy" id="2747483"/>
    <lineage>
        <taxon>Eukaryota</taxon>
        <taxon>Metazoa</taxon>
        <taxon>Ecdysozoa</taxon>
        <taxon>Arthropoda</taxon>
        <taxon>Chelicerata</taxon>
        <taxon>Arachnida</taxon>
        <taxon>Araneae</taxon>
        <taxon>Araneomorphae</taxon>
        <taxon>Entelegynae</taxon>
        <taxon>Araneoidea</taxon>
        <taxon>Nephilidae</taxon>
        <taxon>Trichonephila</taxon>
        <taxon>Trichonephila inaurata</taxon>
    </lineage>
</organism>
<dbReference type="OrthoDB" id="10364289at2759"/>
<comment type="caution">
    <text evidence="2">The sequence shown here is derived from an EMBL/GenBank/DDBJ whole genome shotgun (WGS) entry which is preliminary data.</text>
</comment>
<feature type="transmembrane region" description="Helical" evidence="1">
    <location>
        <begin position="33"/>
        <end position="50"/>
    </location>
</feature>
<evidence type="ECO:0000256" key="1">
    <source>
        <dbReference type="SAM" id="Phobius"/>
    </source>
</evidence>
<keyword evidence="1" id="KW-1133">Transmembrane helix</keyword>
<feature type="transmembrane region" description="Helical" evidence="1">
    <location>
        <begin position="127"/>
        <end position="145"/>
    </location>
</feature>
<reference evidence="2" key="1">
    <citation type="submission" date="2020-08" db="EMBL/GenBank/DDBJ databases">
        <title>Multicomponent nature underlies the extraordinary mechanical properties of spider dragline silk.</title>
        <authorList>
            <person name="Kono N."/>
            <person name="Nakamura H."/>
            <person name="Mori M."/>
            <person name="Yoshida Y."/>
            <person name="Ohtoshi R."/>
            <person name="Malay A.D."/>
            <person name="Moran D.A.P."/>
            <person name="Tomita M."/>
            <person name="Numata K."/>
            <person name="Arakawa K."/>
        </authorList>
    </citation>
    <scope>NUCLEOTIDE SEQUENCE</scope>
</reference>
<evidence type="ECO:0000313" key="2">
    <source>
        <dbReference type="EMBL" id="GFY73109.1"/>
    </source>
</evidence>
<feature type="transmembrane region" description="Helical" evidence="1">
    <location>
        <begin position="57"/>
        <end position="81"/>
    </location>
</feature>
<dbReference type="AlphaFoldDB" id="A0A8X6YP41"/>
<name>A0A8X6YP41_9ARAC</name>
<evidence type="ECO:0000313" key="3">
    <source>
        <dbReference type="Proteomes" id="UP000886998"/>
    </source>
</evidence>
<keyword evidence="1" id="KW-0812">Transmembrane</keyword>
<accession>A0A8X6YP41</accession>